<keyword evidence="2" id="KW-0479">Metal-binding</keyword>
<keyword evidence="4" id="KW-0862">Zinc</keyword>
<evidence type="ECO:0000256" key="1">
    <source>
        <dbReference type="ARBA" id="ARBA00022670"/>
    </source>
</evidence>
<proteinExistence type="predicted"/>
<evidence type="ECO:0000313" key="8">
    <source>
        <dbReference type="Proteomes" id="UP000046392"/>
    </source>
</evidence>
<name>A0A0N5BPV3_STREA</name>
<evidence type="ECO:0000256" key="5">
    <source>
        <dbReference type="ARBA" id="ARBA00023049"/>
    </source>
</evidence>
<feature type="compositionally biased region" description="Low complexity" evidence="6">
    <location>
        <begin position="63"/>
        <end position="72"/>
    </location>
</feature>
<evidence type="ECO:0000256" key="3">
    <source>
        <dbReference type="ARBA" id="ARBA00022801"/>
    </source>
</evidence>
<keyword evidence="5" id="KW-0482">Metalloprotease</keyword>
<protein>
    <submittedName>
        <fullName evidence="9">Astacin domain-containing protein</fullName>
    </submittedName>
</protein>
<feature type="domain" description="Peptidase M12A" evidence="7">
    <location>
        <begin position="181"/>
        <end position="275"/>
    </location>
</feature>
<sequence length="435" mass="50307">MKTQKKSSVKTIKKTSVTRKPIPPKPNAMKTSSAKPTTRRVTTTTSTTKKTTKKEIKRPTPPKTTTRTTTKSTAKPISIKFVHLDALPPYHIKPRIYAYAPKNYQNDFRNIFYNISRKTGINWGFSFDKPVKNEIGINFNEISSGPNEVNISYNDNIPTEVYLHEYVYKDMSKLMFYFGLSLSLIPEVSRPDRNKYVRINYNNIKKDYVKYYNPILINFTQRNSDFDFGSSMLPDQLFGSIDNKNPTYTFKGYYNSYQKLSTNKYKYFSHTDYRLLWDFYRSNTCSNKIFWCKNGGYPDEFCNKCVCPSFFQGAQCENYKISSGSCGNQGNFDAKKELDFILYKNLNGDCYYTVQSNRKKKVKVRVERLIMPNTKCSTDDNHLGILYLSDKGVEPFTICQNTTSLEFSAASSEVYIHFKITKGPNLLAVSFQEVD</sequence>
<evidence type="ECO:0000256" key="6">
    <source>
        <dbReference type="SAM" id="MobiDB-lite"/>
    </source>
</evidence>
<dbReference type="GO" id="GO:0046872">
    <property type="term" value="F:metal ion binding"/>
    <property type="evidence" value="ECO:0007669"/>
    <property type="project" value="UniProtKB-KW"/>
</dbReference>
<dbReference type="AlphaFoldDB" id="A0A0N5BPV3"/>
<evidence type="ECO:0000313" key="9">
    <source>
        <dbReference type="WBParaSite" id="SPAL_0000792800.1"/>
    </source>
</evidence>
<dbReference type="PANTHER" id="PTHR10127">
    <property type="entry name" value="DISCOIDIN, CUB, EGF, LAMININ , AND ZINC METALLOPROTEASE DOMAIN CONTAINING"/>
    <property type="match status" value="1"/>
</dbReference>
<dbReference type="Gene3D" id="3.40.390.10">
    <property type="entry name" value="Collagenase (Catalytic Domain)"/>
    <property type="match status" value="1"/>
</dbReference>
<evidence type="ECO:0000259" key="7">
    <source>
        <dbReference type="Pfam" id="PF01400"/>
    </source>
</evidence>
<dbReference type="GO" id="GO:0006508">
    <property type="term" value="P:proteolysis"/>
    <property type="evidence" value="ECO:0007669"/>
    <property type="project" value="UniProtKB-KW"/>
</dbReference>
<dbReference type="GO" id="GO:0004222">
    <property type="term" value="F:metalloendopeptidase activity"/>
    <property type="evidence" value="ECO:0007669"/>
    <property type="project" value="InterPro"/>
</dbReference>
<dbReference type="Proteomes" id="UP000046392">
    <property type="component" value="Unplaced"/>
</dbReference>
<dbReference type="PANTHER" id="PTHR10127:SF780">
    <property type="entry name" value="METALLOENDOPEPTIDASE"/>
    <property type="match status" value="1"/>
</dbReference>
<reference evidence="9" key="1">
    <citation type="submission" date="2017-02" db="UniProtKB">
        <authorList>
            <consortium name="WormBaseParasite"/>
        </authorList>
    </citation>
    <scope>IDENTIFICATION</scope>
</reference>
<accession>A0A0N5BPV3</accession>
<dbReference type="Pfam" id="PF01400">
    <property type="entry name" value="Astacin"/>
    <property type="match status" value="1"/>
</dbReference>
<keyword evidence="1" id="KW-0645">Protease</keyword>
<dbReference type="InterPro" id="IPR024079">
    <property type="entry name" value="MetalloPept_cat_dom_sf"/>
</dbReference>
<keyword evidence="3" id="KW-0378">Hydrolase</keyword>
<evidence type="ECO:0000256" key="4">
    <source>
        <dbReference type="ARBA" id="ARBA00022833"/>
    </source>
</evidence>
<feature type="region of interest" description="Disordered" evidence="6">
    <location>
        <begin position="1"/>
        <end position="72"/>
    </location>
</feature>
<feature type="compositionally biased region" description="Basic residues" evidence="6">
    <location>
        <begin position="1"/>
        <end position="17"/>
    </location>
</feature>
<keyword evidence="8" id="KW-1185">Reference proteome</keyword>
<dbReference type="InterPro" id="IPR001506">
    <property type="entry name" value="Peptidase_M12A"/>
</dbReference>
<organism evidence="8 9">
    <name type="scientific">Strongyloides papillosus</name>
    <name type="common">Intestinal threadworm</name>
    <dbReference type="NCBI Taxonomy" id="174720"/>
    <lineage>
        <taxon>Eukaryota</taxon>
        <taxon>Metazoa</taxon>
        <taxon>Ecdysozoa</taxon>
        <taxon>Nematoda</taxon>
        <taxon>Chromadorea</taxon>
        <taxon>Rhabditida</taxon>
        <taxon>Tylenchina</taxon>
        <taxon>Panagrolaimomorpha</taxon>
        <taxon>Strongyloidoidea</taxon>
        <taxon>Strongyloididae</taxon>
        <taxon>Strongyloides</taxon>
    </lineage>
</organism>
<dbReference type="WBParaSite" id="SPAL_0000792800.1">
    <property type="protein sequence ID" value="SPAL_0000792800.1"/>
    <property type="gene ID" value="SPAL_0000792800"/>
</dbReference>
<evidence type="ECO:0000256" key="2">
    <source>
        <dbReference type="ARBA" id="ARBA00022723"/>
    </source>
</evidence>
<feature type="compositionally biased region" description="Low complexity" evidence="6">
    <location>
        <begin position="35"/>
        <end position="49"/>
    </location>
</feature>